<proteinExistence type="predicted"/>
<gene>
    <name evidence="1" type="ORF">BC938DRAFT_481553</name>
</gene>
<accession>A0A433QG21</accession>
<reference evidence="1 2" key="1">
    <citation type="journal article" date="2018" name="New Phytol.">
        <title>Phylogenomics of Endogonaceae and evolution of mycorrhizas within Mucoromycota.</title>
        <authorList>
            <person name="Chang Y."/>
            <person name="Desiro A."/>
            <person name="Na H."/>
            <person name="Sandor L."/>
            <person name="Lipzen A."/>
            <person name="Clum A."/>
            <person name="Barry K."/>
            <person name="Grigoriev I.V."/>
            <person name="Martin F.M."/>
            <person name="Stajich J.E."/>
            <person name="Smith M.E."/>
            <person name="Bonito G."/>
            <person name="Spatafora J.W."/>
        </authorList>
    </citation>
    <scope>NUCLEOTIDE SEQUENCE [LARGE SCALE GENOMIC DNA]</scope>
    <source>
        <strain evidence="1 2">AD002</strain>
    </source>
</reference>
<name>A0A433QG21_9FUNG</name>
<dbReference type="EMBL" id="RBNJ01006248">
    <property type="protein sequence ID" value="RUS28704.1"/>
    <property type="molecule type" value="Genomic_DNA"/>
</dbReference>
<evidence type="ECO:0000313" key="2">
    <source>
        <dbReference type="Proteomes" id="UP000274822"/>
    </source>
</evidence>
<sequence>MFSPRFWYTGYRALNGVTSTRTRRGRSSCKTLRRAKQSAMLGFTSTGTPACQLSAIQELDQPSEYHGDFPGDERAATLVQAENSTESVLEYEQLPIFDTIALSMGTCHVDPSHSPRQHPFQDYSSVMADTQDLLLRCTQDTQRRLQEPNLWGLQHGHPAEVVREAQRGARTYLPHRLGDKEKINVVDNYDMTSTDYAKNMTHYEWEIRFMDFTRSRQGQ</sequence>
<keyword evidence="2" id="KW-1185">Reference proteome</keyword>
<dbReference type="AlphaFoldDB" id="A0A433QG21"/>
<protein>
    <submittedName>
        <fullName evidence="1">Uncharacterized protein</fullName>
    </submittedName>
</protein>
<evidence type="ECO:0000313" key="1">
    <source>
        <dbReference type="EMBL" id="RUS28704.1"/>
    </source>
</evidence>
<comment type="caution">
    <text evidence="1">The sequence shown here is derived from an EMBL/GenBank/DDBJ whole genome shotgun (WGS) entry which is preliminary data.</text>
</comment>
<dbReference type="Proteomes" id="UP000274822">
    <property type="component" value="Unassembled WGS sequence"/>
</dbReference>
<organism evidence="1 2">
    <name type="scientific">Jimgerdemannia flammicorona</name>
    <dbReference type="NCBI Taxonomy" id="994334"/>
    <lineage>
        <taxon>Eukaryota</taxon>
        <taxon>Fungi</taxon>
        <taxon>Fungi incertae sedis</taxon>
        <taxon>Mucoromycota</taxon>
        <taxon>Mucoromycotina</taxon>
        <taxon>Endogonomycetes</taxon>
        <taxon>Endogonales</taxon>
        <taxon>Endogonaceae</taxon>
        <taxon>Jimgerdemannia</taxon>
    </lineage>
</organism>